<organism evidence="8 9">
    <name type="scientific">Ficus carica</name>
    <name type="common">Common fig</name>
    <dbReference type="NCBI Taxonomy" id="3494"/>
    <lineage>
        <taxon>Eukaryota</taxon>
        <taxon>Viridiplantae</taxon>
        <taxon>Streptophyta</taxon>
        <taxon>Embryophyta</taxon>
        <taxon>Tracheophyta</taxon>
        <taxon>Spermatophyta</taxon>
        <taxon>Magnoliopsida</taxon>
        <taxon>eudicotyledons</taxon>
        <taxon>Gunneridae</taxon>
        <taxon>Pentapetalae</taxon>
        <taxon>rosids</taxon>
        <taxon>fabids</taxon>
        <taxon>Rosales</taxon>
        <taxon>Moraceae</taxon>
        <taxon>Ficeae</taxon>
        <taxon>Ficus</taxon>
    </lineage>
</organism>
<feature type="compositionally biased region" description="Polar residues" evidence="6">
    <location>
        <begin position="242"/>
        <end position="254"/>
    </location>
</feature>
<evidence type="ECO:0000259" key="7">
    <source>
        <dbReference type="PROSITE" id="PS50888"/>
    </source>
</evidence>
<comment type="caution">
    <text evidence="8">The sequence shown here is derived from an EMBL/GenBank/DDBJ whole genome shotgun (WGS) entry which is preliminary data.</text>
</comment>
<accession>A0AA87ZD09</accession>
<feature type="domain" description="BHLH" evidence="7">
    <location>
        <begin position="292"/>
        <end position="341"/>
    </location>
</feature>
<keyword evidence="2" id="KW-0805">Transcription regulation</keyword>
<sequence>MEYENLHSQHHQLQEQVNIGVQSAPLPIIAPSTLVTTTSNYCNWNPSLILNSEANIPNSRLWQYSPTTTFTSHHDHHDFNYGDGHARSSAVFSTRRSGANESPLQNIKEEPNSDSFSKLKIANIMGLMSNSSYTSSAPGQLYDSNASFGHVFPSTTRSTVSTGSLFPSLVLSSGGFNSTNSHDQALDLLSPTGNYSTDGSLSTTYNSPSSQHSNNSSISGLVYRSSEPIMSVGHGHHDMQDQSRSSPSNTSNKMASADFFKEVTRTKRPATSFSEPKESHAEATATNKKSKSISRSSNPPLKVRKEKLGDRIAALHRLVAPFGKTDTASVLTEAIGYILFLHDQVQVHGLSKEKETELKMDLRSRGLCLVPHSCASYLNGFE</sequence>
<dbReference type="InterPro" id="IPR045843">
    <property type="entry name" value="IND-like"/>
</dbReference>
<dbReference type="CDD" id="cd11393">
    <property type="entry name" value="bHLH_AtbHLH_like"/>
    <property type="match status" value="1"/>
</dbReference>
<comment type="subcellular location">
    <subcellularLocation>
        <location evidence="1">Nucleus</location>
    </subcellularLocation>
</comment>
<evidence type="ECO:0000256" key="3">
    <source>
        <dbReference type="ARBA" id="ARBA00023125"/>
    </source>
</evidence>
<dbReference type="Proteomes" id="UP001187192">
    <property type="component" value="Unassembled WGS sequence"/>
</dbReference>
<keyword evidence="3" id="KW-0238">DNA-binding</keyword>
<reference evidence="8" key="1">
    <citation type="submission" date="2023-07" db="EMBL/GenBank/DDBJ databases">
        <title>draft genome sequence of fig (Ficus carica).</title>
        <authorList>
            <person name="Takahashi T."/>
            <person name="Nishimura K."/>
        </authorList>
    </citation>
    <scope>NUCLEOTIDE SEQUENCE</scope>
</reference>
<evidence type="ECO:0000256" key="5">
    <source>
        <dbReference type="ARBA" id="ARBA00023242"/>
    </source>
</evidence>
<keyword evidence="5" id="KW-0539">Nucleus</keyword>
<dbReference type="InterPro" id="IPR011598">
    <property type="entry name" value="bHLH_dom"/>
</dbReference>
<dbReference type="GO" id="GO:0046983">
    <property type="term" value="F:protein dimerization activity"/>
    <property type="evidence" value="ECO:0007669"/>
    <property type="project" value="InterPro"/>
</dbReference>
<dbReference type="GO" id="GO:0005634">
    <property type="term" value="C:nucleus"/>
    <property type="evidence" value="ECO:0007669"/>
    <property type="project" value="UniProtKB-SubCell"/>
</dbReference>
<evidence type="ECO:0000313" key="8">
    <source>
        <dbReference type="EMBL" id="GMN29340.1"/>
    </source>
</evidence>
<dbReference type="PANTHER" id="PTHR16223:SF194">
    <property type="entry name" value="BHLH DOMAIN-CONTAINING PROTEIN"/>
    <property type="match status" value="1"/>
</dbReference>
<dbReference type="Gene3D" id="4.10.280.10">
    <property type="entry name" value="Helix-loop-helix DNA-binding domain"/>
    <property type="match status" value="1"/>
</dbReference>
<name>A0AA87ZD09_FICCA</name>
<proteinExistence type="predicted"/>
<dbReference type="AlphaFoldDB" id="A0AA87ZD09"/>
<evidence type="ECO:0000256" key="4">
    <source>
        <dbReference type="ARBA" id="ARBA00023163"/>
    </source>
</evidence>
<dbReference type="GO" id="GO:0000978">
    <property type="term" value="F:RNA polymerase II cis-regulatory region sequence-specific DNA binding"/>
    <property type="evidence" value="ECO:0007669"/>
    <property type="project" value="TreeGrafter"/>
</dbReference>
<evidence type="ECO:0000313" key="9">
    <source>
        <dbReference type="Proteomes" id="UP001187192"/>
    </source>
</evidence>
<dbReference type="InterPro" id="IPR045239">
    <property type="entry name" value="bHLH95_bHLH"/>
</dbReference>
<evidence type="ECO:0000256" key="2">
    <source>
        <dbReference type="ARBA" id="ARBA00023015"/>
    </source>
</evidence>
<dbReference type="GO" id="GO:0000981">
    <property type="term" value="F:DNA-binding transcription factor activity, RNA polymerase II-specific"/>
    <property type="evidence" value="ECO:0007669"/>
    <property type="project" value="TreeGrafter"/>
</dbReference>
<dbReference type="EMBL" id="BTGU01000002">
    <property type="protein sequence ID" value="GMN29340.1"/>
    <property type="molecule type" value="Genomic_DNA"/>
</dbReference>
<dbReference type="PANTHER" id="PTHR16223">
    <property type="entry name" value="TRANSCRIPTION FACTOR BHLH83-RELATED"/>
    <property type="match status" value="1"/>
</dbReference>
<evidence type="ECO:0000256" key="1">
    <source>
        <dbReference type="ARBA" id="ARBA00004123"/>
    </source>
</evidence>
<keyword evidence="4" id="KW-0804">Transcription</keyword>
<dbReference type="Gramene" id="FCD_00008675-RA">
    <property type="protein sequence ID" value="FCD_00008675-RA:cds"/>
    <property type="gene ID" value="FCD_00008675"/>
</dbReference>
<feature type="compositionally biased region" description="Low complexity" evidence="6">
    <location>
        <begin position="206"/>
        <end position="219"/>
    </location>
</feature>
<dbReference type="InterPro" id="IPR036638">
    <property type="entry name" value="HLH_DNA-bd_sf"/>
</dbReference>
<gene>
    <name evidence="8" type="ORF">TIFTF001_002380</name>
</gene>
<dbReference type="SUPFAM" id="SSF47459">
    <property type="entry name" value="HLH, helix-loop-helix DNA-binding domain"/>
    <property type="match status" value="1"/>
</dbReference>
<feature type="region of interest" description="Disordered" evidence="6">
    <location>
        <begin position="198"/>
        <end position="301"/>
    </location>
</feature>
<keyword evidence="9" id="KW-1185">Reference proteome</keyword>
<dbReference type="PROSITE" id="PS50888">
    <property type="entry name" value="BHLH"/>
    <property type="match status" value="1"/>
</dbReference>
<protein>
    <recommendedName>
        <fullName evidence="7">BHLH domain-containing protein</fullName>
    </recommendedName>
</protein>
<evidence type="ECO:0000256" key="6">
    <source>
        <dbReference type="SAM" id="MobiDB-lite"/>
    </source>
</evidence>